<keyword evidence="7" id="KW-0560">Oxidoreductase</keyword>
<keyword evidence="5" id="KW-0521">NADP</keyword>
<feature type="transmembrane region" description="Helical" evidence="13">
    <location>
        <begin position="14"/>
        <end position="35"/>
    </location>
</feature>
<dbReference type="EMBL" id="CAJVPV010032033">
    <property type="protein sequence ID" value="CAG8744099.1"/>
    <property type="molecule type" value="Genomic_DNA"/>
</dbReference>
<evidence type="ECO:0000256" key="10">
    <source>
        <dbReference type="ARBA" id="ARBA00044737"/>
    </source>
</evidence>
<reference evidence="14" key="1">
    <citation type="submission" date="2021-06" db="EMBL/GenBank/DDBJ databases">
        <authorList>
            <person name="Kallberg Y."/>
            <person name="Tangrot J."/>
            <person name="Rosling A."/>
        </authorList>
    </citation>
    <scope>NUCLEOTIDE SEQUENCE</scope>
    <source>
        <strain evidence="14">CL551</strain>
    </source>
</reference>
<dbReference type="GO" id="GO:0030148">
    <property type="term" value="P:sphingolipid biosynthetic process"/>
    <property type="evidence" value="ECO:0007669"/>
    <property type="project" value="InterPro"/>
</dbReference>
<evidence type="ECO:0000313" key="15">
    <source>
        <dbReference type="Proteomes" id="UP000789342"/>
    </source>
</evidence>
<comment type="caution">
    <text evidence="14">The sequence shown here is derived from an EMBL/GenBank/DDBJ whole genome shotgun (WGS) entry which is preliminary data.</text>
</comment>
<evidence type="ECO:0000256" key="13">
    <source>
        <dbReference type="SAM" id="Phobius"/>
    </source>
</evidence>
<comment type="subcellular location">
    <subcellularLocation>
        <location evidence="1">Endoplasmic reticulum</location>
    </subcellularLocation>
</comment>
<keyword evidence="6" id="KW-0746">Sphingolipid metabolism</keyword>
<dbReference type="FunFam" id="3.40.50.720:FF:000468">
    <property type="entry name" value="Short-chain dehydrogenase, putative"/>
    <property type="match status" value="1"/>
</dbReference>
<accession>A0A9N9IMZ6</accession>
<comment type="catalytic activity">
    <reaction evidence="11">
        <text>sphinganine + NADP(+) = 3-oxosphinganine + NADPH + H(+)</text>
        <dbReference type="Rhea" id="RHEA:22640"/>
        <dbReference type="ChEBI" id="CHEBI:15378"/>
        <dbReference type="ChEBI" id="CHEBI:57783"/>
        <dbReference type="ChEBI" id="CHEBI:57817"/>
        <dbReference type="ChEBI" id="CHEBI:58299"/>
        <dbReference type="ChEBI" id="CHEBI:58349"/>
        <dbReference type="EC" id="1.1.1.102"/>
    </reaction>
    <physiologicalReaction direction="right-to-left" evidence="11">
        <dbReference type="Rhea" id="RHEA:22642"/>
    </physiologicalReaction>
</comment>
<evidence type="ECO:0000256" key="3">
    <source>
        <dbReference type="ARBA" id="ARBA00004991"/>
    </source>
</evidence>
<dbReference type="Gene3D" id="3.40.50.720">
    <property type="entry name" value="NAD(P)-binding Rossmann-like Domain"/>
    <property type="match status" value="1"/>
</dbReference>
<keyword evidence="4" id="KW-0256">Endoplasmic reticulum</keyword>
<dbReference type="AlphaFoldDB" id="A0A9N9IMZ6"/>
<dbReference type="EC" id="1.1.1.102" evidence="9"/>
<feature type="non-terminal residue" evidence="14">
    <location>
        <position position="1"/>
    </location>
</feature>
<evidence type="ECO:0000256" key="9">
    <source>
        <dbReference type="ARBA" id="ARBA00026112"/>
    </source>
</evidence>
<dbReference type="GO" id="GO:0006666">
    <property type="term" value="P:3-keto-sphinganine metabolic process"/>
    <property type="evidence" value="ECO:0007669"/>
    <property type="project" value="InterPro"/>
</dbReference>
<name>A0A9N9IMZ6_9GLOM</name>
<keyword evidence="15" id="KW-1185">Reference proteome</keyword>
<keyword evidence="12" id="KW-0175">Coiled coil</keyword>
<organism evidence="14 15">
    <name type="scientific">Acaulospora morrowiae</name>
    <dbReference type="NCBI Taxonomy" id="94023"/>
    <lineage>
        <taxon>Eukaryota</taxon>
        <taxon>Fungi</taxon>
        <taxon>Fungi incertae sedis</taxon>
        <taxon>Mucoromycota</taxon>
        <taxon>Glomeromycotina</taxon>
        <taxon>Glomeromycetes</taxon>
        <taxon>Diversisporales</taxon>
        <taxon>Acaulosporaceae</taxon>
        <taxon>Acaulospora</taxon>
    </lineage>
</organism>
<feature type="transmembrane region" description="Helical" evidence="13">
    <location>
        <begin position="190"/>
        <end position="208"/>
    </location>
</feature>
<keyword evidence="8" id="KW-0443">Lipid metabolism</keyword>
<sequence length="341" mass="37562">LTPYSGLSGELHPFASLLITFLIFVTGFIMVNSIAAKIFGRNKFQPQGKHIYITGGSKGTGKEVAKLLASKGAHVTIIARGEKELNEALEEIKNAARNRDDYESLIFNAISADISKKDDSIRALNEASEKHSGRAPDVVICCAGISIPRVFIEQPIQEFENTMQINYFGALYTTHEAVKRMAQQGVKGKIVFVSSVAAFVGFMGYASYSPSKIALRSLAECLRHELILYDIGVHCYFPGTIDSLSYQEEMKTKPKITKELEGDDLISPEQAAKALYKGLCKGQFFITSDIIGDAFRAATLGIVESNNAIVDSFLSGILWTVSKPARWFADKMVRDHRAEYP</sequence>
<comment type="function">
    <text evidence="10">Catalyzes the reduction of 3'-oxosphinganine (3-ketodihydrosphingosine/KDS) to sphinganine (dihydrosphingosine/DHS), the second step of de novo sphingolipid biosynthesis.</text>
</comment>
<dbReference type="OrthoDB" id="10267115at2759"/>
<keyword evidence="13" id="KW-0812">Transmembrane</keyword>
<dbReference type="InterPro" id="IPR045022">
    <property type="entry name" value="KDSR-like"/>
</dbReference>
<evidence type="ECO:0000256" key="2">
    <source>
        <dbReference type="ARBA" id="ARBA00004760"/>
    </source>
</evidence>
<evidence type="ECO:0000256" key="6">
    <source>
        <dbReference type="ARBA" id="ARBA00022919"/>
    </source>
</evidence>
<feature type="coiled-coil region" evidence="12">
    <location>
        <begin position="78"/>
        <end position="105"/>
    </location>
</feature>
<dbReference type="InterPro" id="IPR002347">
    <property type="entry name" value="SDR_fam"/>
</dbReference>
<keyword evidence="13" id="KW-0472">Membrane</keyword>
<evidence type="ECO:0000256" key="7">
    <source>
        <dbReference type="ARBA" id="ARBA00023002"/>
    </source>
</evidence>
<protein>
    <recommendedName>
        <fullName evidence="9">3-dehydrosphinganine reductase</fullName>
        <ecNumber evidence="9">1.1.1.102</ecNumber>
    </recommendedName>
</protein>
<evidence type="ECO:0000256" key="8">
    <source>
        <dbReference type="ARBA" id="ARBA00023098"/>
    </source>
</evidence>
<dbReference type="PANTHER" id="PTHR43550:SF3">
    <property type="entry name" value="3-KETODIHYDROSPHINGOSINE REDUCTASE"/>
    <property type="match status" value="1"/>
</dbReference>
<dbReference type="Proteomes" id="UP000789342">
    <property type="component" value="Unassembled WGS sequence"/>
</dbReference>
<keyword evidence="13" id="KW-1133">Transmembrane helix</keyword>
<evidence type="ECO:0000256" key="12">
    <source>
        <dbReference type="SAM" id="Coils"/>
    </source>
</evidence>
<dbReference type="PRINTS" id="PR00081">
    <property type="entry name" value="GDHRDH"/>
</dbReference>
<dbReference type="Pfam" id="PF00106">
    <property type="entry name" value="adh_short"/>
    <property type="match status" value="1"/>
</dbReference>
<dbReference type="GO" id="GO:0005789">
    <property type="term" value="C:endoplasmic reticulum membrane"/>
    <property type="evidence" value="ECO:0007669"/>
    <property type="project" value="TreeGrafter"/>
</dbReference>
<feature type="non-terminal residue" evidence="14">
    <location>
        <position position="341"/>
    </location>
</feature>
<evidence type="ECO:0000313" key="14">
    <source>
        <dbReference type="EMBL" id="CAG8744099.1"/>
    </source>
</evidence>
<evidence type="ECO:0000256" key="5">
    <source>
        <dbReference type="ARBA" id="ARBA00022857"/>
    </source>
</evidence>
<comment type="pathway">
    <text evidence="2">Lipid metabolism; sphingolipid metabolism.</text>
</comment>
<dbReference type="CDD" id="cd08939">
    <property type="entry name" value="KDSR-like_SDR_c"/>
    <property type="match status" value="1"/>
</dbReference>
<dbReference type="SUPFAM" id="SSF51735">
    <property type="entry name" value="NAD(P)-binding Rossmann-fold domains"/>
    <property type="match status" value="1"/>
</dbReference>
<dbReference type="PANTHER" id="PTHR43550">
    <property type="entry name" value="3-KETODIHYDROSPHINGOSINE REDUCTASE"/>
    <property type="match status" value="1"/>
</dbReference>
<dbReference type="InterPro" id="IPR036291">
    <property type="entry name" value="NAD(P)-bd_dom_sf"/>
</dbReference>
<evidence type="ECO:0000256" key="4">
    <source>
        <dbReference type="ARBA" id="ARBA00022824"/>
    </source>
</evidence>
<comment type="pathway">
    <text evidence="3">Sphingolipid metabolism.</text>
</comment>
<proteinExistence type="predicted"/>
<gene>
    <name evidence="14" type="ORF">AMORRO_LOCUS14921</name>
</gene>
<evidence type="ECO:0000256" key="11">
    <source>
        <dbReference type="ARBA" id="ARBA00048930"/>
    </source>
</evidence>
<evidence type="ECO:0000256" key="1">
    <source>
        <dbReference type="ARBA" id="ARBA00004240"/>
    </source>
</evidence>
<dbReference type="GO" id="GO:0047560">
    <property type="term" value="F:3-dehydrosphinganine reductase activity"/>
    <property type="evidence" value="ECO:0007669"/>
    <property type="project" value="UniProtKB-EC"/>
</dbReference>